<dbReference type="OrthoDB" id="132546at2157"/>
<dbReference type="Pfam" id="PF00534">
    <property type="entry name" value="Glycos_transf_1"/>
    <property type="match status" value="1"/>
</dbReference>
<evidence type="ECO:0000313" key="4">
    <source>
        <dbReference type="Proteomes" id="UP000247586"/>
    </source>
</evidence>
<accession>A0A2U9IXE9</accession>
<evidence type="ECO:0000259" key="1">
    <source>
        <dbReference type="Pfam" id="PF00534"/>
    </source>
</evidence>
<proteinExistence type="predicted"/>
<dbReference type="PANTHER" id="PTHR12526">
    <property type="entry name" value="GLYCOSYLTRANSFERASE"/>
    <property type="match status" value="1"/>
</dbReference>
<dbReference type="KEGG" id="mhk:DFR87_09860"/>
<feature type="domain" description="Glycosyltransferase subfamily 4-like N-terminal" evidence="2">
    <location>
        <begin position="12"/>
        <end position="163"/>
    </location>
</feature>
<reference evidence="4" key="2">
    <citation type="submission" date="2020-03" db="EMBL/GenBank/DDBJ databases">
        <title>Complete Genome Sequences of Extremely Thermoacidophilic, Metal-Mobilizing Type-Strain Members of the Archaeal Family Sulfolobaceae: Acidianus brierleyi DSM-1651T, Acidianus sulfidivorans DSM-18786T, Metallosphaera hakonensis DSM-7519T, and Metallosphaera prunae DSM-10039T.</title>
        <authorList>
            <person name="Counts J.A."/>
            <person name="Kelly R.M."/>
        </authorList>
    </citation>
    <scope>NUCLEOTIDE SEQUENCE [LARGE SCALE GENOMIC DNA]</scope>
    <source>
        <strain evidence="4">HO1-1</strain>
    </source>
</reference>
<reference evidence="3 4" key="1">
    <citation type="submission" date="2018-05" db="EMBL/GenBank/DDBJ databases">
        <title>Complete Genome Sequences of Extremely Thermoacidophilic, Metal-Mobilizing Type-Strain Members of the Archaeal Family Sulfolobaceae: Acidianus brierleyi DSM-1651T, Acidianus sulfidivorans DSM-18786T, Metallosphaera hakonensis DSM-7519T, and Metallosphaera prunae DSM-10039T.</title>
        <authorList>
            <person name="Counts J.A."/>
            <person name="Kelly R.M."/>
        </authorList>
    </citation>
    <scope>NUCLEOTIDE SEQUENCE [LARGE SCALE GENOMIC DNA]</scope>
    <source>
        <strain evidence="3 4">HO1-1</strain>
    </source>
</reference>
<dbReference type="Proteomes" id="UP000247586">
    <property type="component" value="Chromosome"/>
</dbReference>
<evidence type="ECO:0000259" key="2">
    <source>
        <dbReference type="Pfam" id="PF13439"/>
    </source>
</evidence>
<name>A0A2U9IXE9_9CREN</name>
<dbReference type="InterPro" id="IPR028098">
    <property type="entry name" value="Glyco_trans_4-like_N"/>
</dbReference>
<dbReference type="RefSeq" id="WP_054836281.1">
    <property type="nucleotide sequence ID" value="NZ_BBBA01000002.1"/>
</dbReference>
<organism evidence="3 4">
    <name type="scientific">Metallosphaera hakonensis JCM 8857 = DSM 7519</name>
    <dbReference type="NCBI Taxonomy" id="1293036"/>
    <lineage>
        <taxon>Archaea</taxon>
        <taxon>Thermoproteota</taxon>
        <taxon>Thermoprotei</taxon>
        <taxon>Sulfolobales</taxon>
        <taxon>Sulfolobaceae</taxon>
        <taxon>Metallosphaera</taxon>
    </lineage>
</organism>
<dbReference type="Gene3D" id="3.40.50.2000">
    <property type="entry name" value="Glycogen Phosphorylase B"/>
    <property type="match status" value="2"/>
</dbReference>
<gene>
    <name evidence="3" type="ORF">DFR87_09860</name>
</gene>
<evidence type="ECO:0000313" key="3">
    <source>
        <dbReference type="EMBL" id="AWS00673.1"/>
    </source>
</evidence>
<keyword evidence="4" id="KW-1185">Reference proteome</keyword>
<feature type="domain" description="Glycosyl transferase family 1" evidence="1">
    <location>
        <begin position="173"/>
        <end position="327"/>
    </location>
</feature>
<dbReference type="InterPro" id="IPR001296">
    <property type="entry name" value="Glyco_trans_1"/>
</dbReference>
<dbReference type="GO" id="GO:0016757">
    <property type="term" value="F:glycosyltransferase activity"/>
    <property type="evidence" value="ECO:0007669"/>
    <property type="project" value="InterPro"/>
</dbReference>
<protein>
    <submittedName>
        <fullName evidence="3">Glycosyl transferase</fullName>
    </submittedName>
</protein>
<dbReference type="InterPro" id="IPR053689">
    <property type="entry name" value="AGL16-like"/>
</dbReference>
<dbReference type="CDD" id="cd03801">
    <property type="entry name" value="GT4_PimA-like"/>
    <property type="match status" value="1"/>
</dbReference>
<dbReference type="AlphaFoldDB" id="A0A2U9IXE9"/>
<sequence length="349" mass="40137">MISPLFLPVKAGTEVHVYNLSRELVKLSVDVEVHTTRDTYEDRGVLKPFEVIDGIRVVRHGRTWRYRKGPDLLHFHNLGRKLSAWNLYTFYFTILGSKFYDVPLVMTPHDIFIVDRGAVINTLQRLMGRSVDVIIAVSEWEKEEMVRLGYQATKISVIPNGVEDKAYELPVNPGTHDYLFYLARISPEKGQLFAVECLQKLDIDLVLAGQIRDQDYFQRLMRRVKELGLDHRVKYLGQVTDEQKYALIDGSLAVILTSDVEAEPIVVKEAMVRGIPVIVGDKAKVLPTLVENEVNGFVVHDCDELRSAVEHLKDPSTRRQISENNKEISKEWRWSKVAFRVLELYKSLF</sequence>
<dbReference type="EMBL" id="CP029287">
    <property type="protein sequence ID" value="AWS00673.1"/>
    <property type="molecule type" value="Genomic_DNA"/>
</dbReference>
<dbReference type="STRING" id="1293036.GCA_001315825_00659"/>
<keyword evidence="3" id="KW-0808">Transferase</keyword>
<dbReference type="Pfam" id="PF13439">
    <property type="entry name" value="Glyco_transf_4"/>
    <property type="match status" value="1"/>
</dbReference>
<dbReference type="SUPFAM" id="SSF53756">
    <property type="entry name" value="UDP-Glycosyltransferase/glycogen phosphorylase"/>
    <property type="match status" value="1"/>
</dbReference>
<dbReference type="NCBIfam" id="NF041010">
    <property type="entry name" value="glycosy_Agl16"/>
    <property type="match status" value="1"/>
</dbReference>
<reference evidence="4" key="3">
    <citation type="submission" date="2020-03" db="EMBL/GenBank/DDBJ databases">
        <title>Sequencing and Assembly of Multiple Reported Metal-Biooxidizing Members of the Extremely Thermoacidophilic Archaeal Family Sulfolobaceae.</title>
        <authorList>
            <person name="Counts J.A."/>
            <person name="Kelly R.M."/>
        </authorList>
    </citation>
    <scope>NUCLEOTIDE SEQUENCE [LARGE SCALE GENOMIC DNA]</scope>
    <source>
        <strain evidence="4">HO1-1</strain>
    </source>
</reference>